<evidence type="ECO:0000313" key="6">
    <source>
        <dbReference type="EMBL" id="MBD3584170.1"/>
    </source>
</evidence>
<evidence type="ECO:0000313" key="7">
    <source>
        <dbReference type="Proteomes" id="UP000624419"/>
    </source>
</evidence>
<proteinExistence type="predicted"/>
<dbReference type="Gene3D" id="1.20.120.1630">
    <property type="match status" value="1"/>
</dbReference>
<keyword evidence="2 5" id="KW-0812">Transmembrane</keyword>
<evidence type="ECO:0000256" key="1">
    <source>
        <dbReference type="ARBA" id="ARBA00004127"/>
    </source>
</evidence>
<feature type="transmembrane region" description="Helical" evidence="5">
    <location>
        <begin position="6"/>
        <end position="26"/>
    </location>
</feature>
<protein>
    <submittedName>
        <fullName evidence="6">Isoprenylcysteine carboxylmethyltransferase family protein</fullName>
    </submittedName>
</protein>
<dbReference type="RefSeq" id="WP_191021650.1">
    <property type="nucleotide sequence ID" value="NZ_JABBXD010000001.1"/>
</dbReference>
<keyword evidence="7" id="KW-1185">Reference proteome</keyword>
<comment type="subcellular location">
    <subcellularLocation>
        <location evidence="1">Endomembrane system</location>
        <topology evidence="1">Multi-pass membrane protein</topology>
    </subcellularLocation>
</comment>
<name>A0ABR8LCY9_9ALTE</name>
<dbReference type="PANTHER" id="PTHR12714:SF24">
    <property type="entry name" value="SLR1182 PROTEIN"/>
    <property type="match status" value="1"/>
</dbReference>
<comment type="caution">
    <text evidence="6">The sequence shown here is derived from an EMBL/GenBank/DDBJ whole genome shotgun (WGS) entry which is preliminary data.</text>
</comment>
<dbReference type="EMBL" id="JABBXD010000001">
    <property type="protein sequence ID" value="MBD3584170.1"/>
    <property type="molecule type" value="Genomic_DNA"/>
</dbReference>
<dbReference type="PANTHER" id="PTHR12714">
    <property type="entry name" value="PROTEIN-S ISOPRENYLCYSTEINE O-METHYLTRANSFERASE"/>
    <property type="match status" value="1"/>
</dbReference>
<evidence type="ECO:0000256" key="5">
    <source>
        <dbReference type="SAM" id="Phobius"/>
    </source>
</evidence>
<gene>
    <name evidence="6" type="ORF">HHX48_00285</name>
</gene>
<keyword evidence="3 5" id="KW-1133">Transmembrane helix</keyword>
<evidence type="ECO:0000256" key="3">
    <source>
        <dbReference type="ARBA" id="ARBA00022989"/>
    </source>
</evidence>
<dbReference type="Proteomes" id="UP000624419">
    <property type="component" value="Unassembled WGS sequence"/>
</dbReference>
<dbReference type="Pfam" id="PF04191">
    <property type="entry name" value="PEMT"/>
    <property type="match status" value="1"/>
</dbReference>
<accession>A0ABR8LCY9</accession>
<evidence type="ECO:0000256" key="4">
    <source>
        <dbReference type="ARBA" id="ARBA00023136"/>
    </source>
</evidence>
<sequence>MTGRRLALRIPPVIVCIIAIGLPYLYVRQPVSPDAFDLIVASLLFISGGAIAVLAVVQFRTHQTTVDPRDPAKTSSLITTGVFRYSRNPIYLAMALLIVANGVILNDWGVLILALVFCAYIEYFQIRPEEHALRQAFGEAYIRYSQRTRRWLGVKATDDAR</sequence>
<feature type="transmembrane region" description="Helical" evidence="5">
    <location>
        <begin position="90"/>
        <end position="121"/>
    </location>
</feature>
<organism evidence="6 7">
    <name type="scientific">Salinimonas profundi</name>
    <dbReference type="NCBI Taxonomy" id="2729140"/>
    <lineage>
        <taxon>Bacteria</taxon>
        <taxon>Pseudomonadati</taxon>
        <taxon>Pseudomonadota</taxon>
        <taxon>Gammaproteobacteria</taxon>
        <taxon>Alteromonadales</taxon>
        <taxon>Alteromonadaceae</taxon>
        <taxon>Alteromonas/Salinimonas group</taxon>
        <taxon>Salinimonas</taxon>
    </lineage>
</organism>
<evidence type="ECO:0000256" key="2">
    <source>
        <dbReference type="ARBA" id="ARBA00022692"/>
    </source>
</evidence>
<feature type="transmembrane region" description="Helical" evidence="5">
    <location>
        <begin position="38"/>
        <end position="59"/>
    </location>
</feature>
<dbReference type="InterPro" id="IPR007318">
    <property type="entry name" value="Phopholipid_MeTrfase"/>
</dbReference>
<keyword evidence="4 5" id="KW-0472">Membrane</keyword>
<reference evidence="6 7" key="1">
    <citation type="submission" date="2020-04" db="EMBL/GenBank/DDBJ databases">
        <title>Salinimonas sp. HHU 13199.</title>
        <authorList>
            <person name="Cui X."/>
            <person name="Zhang D."/>
        </authorList>
    </citation>
    <scope>NUCLEOTIDE SEQUENCE [LARGE SCALE GENOMIC DNA]</scope>
    <source>
        <strain evidence="6 7">HHU 13199</strain>
    </source>
</reference>